<name>A0A843TXZ8_COLES</name>
<dbReference type="EMBL" id="NMUH01000221">
    <property type="protein sequence ID" value="MQL74737.1"/>
    <property type="molecule type" value="Genomic_DNA"/>
</dbReference>
<dbReference type="OrthoDB" id="2016966at2759"/>
<sequence length="364" mass="39997">MLSVLGKLHHRPATVPSSTTFHGGSCSHRLKQLEKWNRRALSYSGYNMDACTPVGSISEDFASCIKSAYLCCKLTYLGTKQCTTCISSQENGKVVPMEDLKSFQGCLSNEENLKVEEIGTSFSDLHVEDSCDQWSYRELSLELEMCDLSRKDKKQTIAQKDTLDSNTKRGLSKSATFPCPEKVLPFPMPSNGGETISSASLQAQCSLKSDNLVYTRSNSLPLSPPPLPLQATSKLVSALKGGREREGAPPKTKLTVRWAPDVYDPPATSMSHTVNNHHYQRPKARKKDQHKHKHKSKYSRGSTREKKQHPRLQVLESSSVADVSAQSSVGVLNYMASNQESKCGSSAVLVGSLAKLHFSVAEAT</sequence>
<accession>A0A843TXZ8</accession>
<gene>
    <name evidence="2" type="ORF">Taro_007092</name>
</gene>
<dbReference type="PANTHER" id="PTHR34952">
    <property type="entry name" value="OS05G0113500 PROTEIN"/>
    <property type="match status" value="1"/>
</dbReference>
<comment type="caution">
    <text evidence="2">The sequence shown here is derived from an EMBL/GenBank/DDBJ whole genome shotgun (WGS) entry which is preliminary data.</text>
</comment>
<evidence type="ECO:0000313" key="3">
    <source>
        <dbReference type="Proteomes" id="UP000652761"/>
    </source>
</evidence>
<dbReference type="Proteomes" id="UP000652761">
    <property type="component" value="Unassembled WGS sequence"/>
</dbReference>
<dbReference type="AlphaFoldDB" id="A0A843TXZ8"/>
<feature type="compositionally biased region" description="Polar residues" evidence="1">
    <location>
        <begin position="268"/>
        <end position="277"/>
    </location>
</feature>
<dbReference type="PANTHER" id="PTHR34952:SF2">
    <property type="entry name" value="OS05G0113500 PROTEIN"/>
    <property type="match status" value="1"/>
</dbReference>
<keyword evidence="3" id="KW-1185">Reference proteome</keyword>
<reference evidence="2" key="1">
    <citation type="submission" date="2017-07" db="EMBL/GenBank/DDBJ databases">
        <title>Taro Niue Genome Assembly and Annotation.</title>
        <authorList>
            <person name="Atibalentja N."/>
            <person name="Keating K."/>
            <person name="Fields C.J."/>
        </authorList>
    </citation>
    <scope>NUCLEOTIDE SEQUENCE</scope>
    <source>
        <strain evidence="2">Niue_2</strain>
        <tissue evidence="2">Leaf</tissue>
    </source>
</reference>
<evidence type="ECO:0000313" key="2">
    <source>
        <dbReference type="EMBL" id="MQL74737.1"/>
    </source>
</evidence>
<evidence type="ECO:0000256" key="1">
    <source>
        <dbReference type="SAM" id="MobiDB-lite"/>
    </source>
</evidence>
<organism evidence="2 3">
    <name type="scientific">Colocasia esculenta</name>
    <name type="common">Wild taro</name>
    <name type="synonym">Arum esculentum</name>
    <dbReference type="NCBI Taxonomy" id="4460"/>
    <lineage>
        <taxon>Eukaryota</taxon>
        <taxon>Viridiplantae</taxon>
        <taxon>Streptophyta</taxon>
        <taxon>Embryophyta</taxon>
        <taxon>Tracheophyta</taxon>
        <taxon>Spermatophyta</taxon>
        <taxon>Magnoliopsida</taxon>
        <taxon>Liliopsida</taxon>
        <taxon>Araceae</taxon>
        <taxon>Aroideae</taxon>
        <taxon>Colocasieae</taxon>
        <taxon>Colocasia</taxon>
    </lineage>
</organism>
<proteinExistence type="predicted"/>
<feature type="region of interest" description="Disordered" evidence="1">
    <location>
        <begin position="238"/>
        <end position="319"/>
    </location>
</feature>
<protein>
    <submittedName>
        <fullName evidence="2">Uncharacterized protein</fullName>
    </submittedName>
</protein>
<feature type="compositionally biased region" description="Basic residues" evidence="1">
    <location>
        <begin position="278"/>
        <end position="298"/>
    </location>
</feature>